<feature type="transmembrane region" description="Helical" evidence="7">
    <location>
        <begin position="424"/>
        <end position="445"/>
    </location>
</feature>
<proteinExistence type="predicted"/>
<dbReference type="Proteomes" id="UP000051217">
    <property type="component" value="Unassembled WGS sequence"/>
</dbReference>
<evidence type="ECO:0000256" key="4">
    <source>
        <dbReference type="ARBA" id="ARBA00022989"/>
    </source>
</evidence>
<dbReference type="InterPro" id="IPR038766">
    <property type="entry name" value="Membrane_comp_ABC_pdt"/>
</dbReference>
<comment type="caution">
    <text evidence="9">The sequence shown here is derived from an EMBL/GenBank/DDBJ whole genome shotgun (WGS) entry which is preliminary data.</text>
</comment>
<feature type="transmembrane region" description="Helical" evidence="7">
    <location>
        <begin position="877"/>
        <end position="903"/>
    </location>
</feature>
<keyword evidence="4 7" id="KW-1133">Transmembrane helix</keyword>
<evidence type="ECO:0000313" key="10">
    <source>
        <dbReference type="Proteomes" id="UP000051217"/>
    </source>
</evidence>
<protein>
    <submittedName>
        <fullName evidence="9">Permease domain-containing protein</fullName>
    </submittedName>
</protein>
<evidence type="ECO:0000256" key="7">
    <source>
        <dbReference type="SAM" id="Phobius"/>
    </source>
</evidence>
<evidence type="ECO:0000256" key="2">
    <source>
        <dbReference type="ARBA" id="ARBA00022475"/>
    </source>
</evidence>
<dbReference type="PANTHER" id="PTHR30287:SF1">
    <property type="entry name" value="INNER MEMBRANE PROTEIN"/>
    <property type="match status" value="1"/>
</dbReference>
<evidence type="ECO:0000313" key="9">
    <source>
        <dbReference type="EMBL" id="KRM27564.1"/>
    </source>
</evidence>
<comment type="subcellular location">
    <subcellularLocation>
        <location evidence="1">Cell membrane</location>
        <topology evidence="1">Multi-pass membrane protein</topology>
    </subcellularLocation>
</comment>
<dbReference type="Pfam" id="PF02687">
    <property type="entry name" value="FtsX"/>
    <property type="match status" value="2"/>
</dbReference>
<feature type="domain" description="ABC3 transporter permease C-terminal" evidence="8">
    <location>
        <begin position="427"/>
        <end position="543"/>
    </location>
</feature>
<evidence type="ECO:0000259" key="8">
    <source>
        <dbReference type="Pfam" id="PF02687"/>
    </source>
</evidence>
<feature type="transmembrane region" description="Helical" evidence="7">
    <location>
        <begin position="63"/>
        <end position="83"/>
    </location>
</feature>
<dbReference type="EMBL" id="AZFI01000067">
    <property type="protein sequence ID" value="KRM27564.1"/>
    <property type="molecule type" value="Genomic_DNA"/>
</dbReference>
<feature type="transmembrane region" description="Helical" evidence="7">
    <location>
        <begin position="473"/>
        <end position="497"/>
    </location>
</feature>
<accession>A0ABR5PJQ8</accession>
<feature type="transmembrane region" description="Helical" evidence="7">
    <location>
        <begin position="915"/>
        <end position="935"/>
    </location>
</feature>
<sequence>MFQNQAALFGKKRGFFDVIKKCTMADLHYFRYTKKEEKLCFDRSESLKKTYLKSTFRDIRFSLGRFIAIILIIFMGVLLFVGVKSVGPDLTASAQNEIEANNMSDLQIISTGGLTKDDQKSVEKISGSQVQLSKGFDYLEKNKKNNLKVYSYSKADKQNKLAVVKGHLPQQQDQVVVDEVLSSDYPLGSTITLNNDSLKKTKFHVVGFVRSPLYIANEERGNTTVGDGQANGFVYIPLKSFATDVYSQMYVTFDDLKEKTYSSSSYKHQLNRHIKKLDKVLEKRRDQRQVELQNFATKKSGPAKEKIAVQQEKLTQAKQQLSNGKSQLAQQERQLNQQEEILAAQVGQQQAQQQLVQPRQQLAASKNKLQQQEQQLQQGQQKLTAGKEKLQQQTKISKPTYLTDKRTDMPGFNDYASLSDRIDAIANIFPVFFFFIAILITFTTMTRMITEDRRQIGTLLSLGYTKLETSMKYVLYALLTVIIGTVLGVLVGSKALPPVVFKMTGSMYIFQNFSSKFYPFLIWLASVAALVATLGSVILVLFRDLREKPMNLLVEKAPKAGKRIIMEKITPLWRKLSFTKKITFRNLFRYKSRMILTTFGIAGCTGLMLAGFGLNDSIPAPGTKQFSEINRYQALVTLKSAGKDKASQVLQDDQRVTGKLPVHMEQVTFRQKNSSNQVASLYAVKDPEKLQNYISLNMPGSNKTQVIPKNGAVVSQRLAQAYNLKKGDKLYFEDEKGREYTLKLAKVTENYVGHNVYLSAAYYQKALGKKARLNSFLVRTKKQNSKQQDQLAKKLADTGEVLNTSYTETQRSKLEKSVKGMNSIVIIFIVLSGTLAFVVLYNLTNINISERKRELATFKVLGFFDKEVTMFIVRENIIFTLFGILFGYVIGWFLNWFILVYASSNMMVFPVVIKWPGYVISAVMTIIFSAIVMWVTHRKLQQIDMISALNSSE</sequence>
<name>A0ABR5PJQ8_9LACO</name>
<keyword evidence="6" id="KW-0175">Coiled coil</keyword>
<organism evidence="9 10">
    <name type="scientific">Ligilactobacillus acidipiscis DSM 15836</name>
    <dbReference type="NCBI Taxonomy" id="1423716"/>
    <lineage>
        <taxon>Bacteria</taxon>
        <taxon>Bacillati</taxon>
        <taxon>Bacillota</taxon>
        <taxon>Bacilli</taxon>
        <taxon>Lactobacillales</taxon>
        <taxon>Lactobacillaceae</taxon>
        <taxon>Ligilactobacillus</taxon>
    </lineage>
</organism>
<evidence type="ECO:0000256" key="5">
    <source>
        <dbReference type="ARBA" id="ARBA00023136"/>
    </source>
</evidence>
<reference evidence="9 10" key="1">
    <citation type="journal article" date="2015" name="Genome Announc.">
        <title>Expanding the biotechnology potential of lactobacilli through comparative genomics of 213 strains and associated genera.</title>
        <authorList>
            <person name="Sun Z."/>
            <person name="Harris H.M."/>
            <person name="McCann A."/>
            <person name="Guo C."/>
            <person name="Argimon S."/>
            <person name="Zhang W."/>
            <person name="Yang X."/>
            <person name="Jeffery I.B."/>
            <person name="Cooney J.C."/>
            <person name="Kagawa T.F."/>
            <person name="Liu W."/>
            <person name="Song Y."/>
            <person name="Salvetti E."/>
            <person name="Wrobel A."/>
            <person name="Rasinkangas P."/>
            <person name="Parkhill J."/>
            <person name="Rea M.C."/>
            <person name="O'Sullivan O."/>
            <person name="Ritari J."/>
            <person name="Douillard F.P."/>
            <person name="Paul Ross R."/>
            <person name="Yang R."/>
            <person name="Briner A.E."/>
            <person name="Felis G.E."/>
            <person name="de Vos W.M."/>
            <person name="Barrangou R."/>
            <person name="Klaenhammer T.R."/>
            <person name="Caufield P.W."/>
            <person name="Cui Y."/>
            <person name="Zhang H."/>
            <person name="O'Toole P.W."/>
        </authorList>
    </citation>
    <scope>NUCLEOTIDE SEQUENCE [LARGE SCALE GENOMIC DNA]</scope>
    <source>
        <strain evidence="9 10">DSM 15836</strain>
    </source>
</reference>
<evidence type="ECO:0000256" key="1">
    <source>
        <dbReference type="ARBA" id="ARBA00004651"/>
    </source>
</evidence>
<feature type="domain" description="ABC3 transporter permease C-terminal" evidence="8">
    <location>
        <begin position="826"/>
        <end position="939"/>
    </location>
</feature>
<keyword evidence="2" id="KW-1003">Cell membrane</keyword>
<dbReference type="PANTHER" id="PTHR30287">
    <property type="entry name" value="MEMBRANE COMPONENT OF PREDICTED ABC SUPERFAMILY METABOLITE UPTAKE TRANSPORTER"/>
    <property type="match status" value="1"/>
</dbReference>
<gene>
    <name evidence="9" type="ORF">FC65_GL001932</name>
</gene>
<dbReference type="InterPro" id="IPR003838">
    <property type="entry name" value="ABC3_permease_C"/>
</dbReference>
<keyword evidence="10" id="KW-1185">Reference proteome</keyword>
<evidence type="ECO:0000256" key="3">
    <source>
        <dbReference type="ARBA" id="ARBA00022692"/>
    </source>
</evidence>
<keyword evidence="5 7" id="KW-0472">Membrane</keyword>
<feature type="transmembrane region" description="Helical" evidence="7">
    <location>
        <begin position="820"/>
        <end position="843"/>
    </location>
</feature>
<evidence type="ECO:0000256" key="6">
    <source>
        <dbReference type="SAM" id="Coils"/>
    </source>
</evidence>
<feature type="transmembrane region" description="Helical" evidence="7">
    <location>
        <begin position="517"/>
        <end position="542"/>
    </location>
</feature>
<feature type="coiled-coil region" evidence="6">
    <location>
        <begin position="307"/>
        <end position="389"/>
    </location>
</feature>
<keyword evidence="3 7" id="KW-0812">Transmembrane</keyword>
<feature type="transmembrane region" description="Helical" evidence="7">
    <location>
        <begin position="594"/>
        <end position="614"/>
    </location>
</feature>